<comment type="similarity">
    <text evidence="2">Belongs to the alkylbase DNA glycosidase AlkA family.</text>
</comment>
<evidence type="ECO:0000256" key="4">
    <source>
        <dbReference type="ARBA" id="ARBA00022763"/>
    </source>
</evidence>
<dbReference type="GO" id="GO:0008725">
    <property type="term" value="F:DNA-3-methyladenine glycosylase activity"/>
    <property type="evidence" value="ECO:0007669"/>
    <property type="project" value="TreeGrafter"/>
</dbReference>
<name>A0A538SH82_UNCEI</name>
<comment type="catalytic activity">
    <reaction evidence="1">
        <text>Hydrolysis of alkylated DNA, releasing 3-methyladenine, 3-methylguanine, 7-methylguanine and 7-methyladenine.</text>
        <dbReference type="EC" id="3.2.2.21"/>
    </reaction>
</comment>
<dbReference type="AlphaFoldDB" id="A0A538SH82"/>
<evidence type="ECO:0000313" key="7">
    <source>
        <dbReference type="EMBL" id="TMQ50732.1"/>
    </source>
</evidence>
<dbReference type="PANTHER" id="PTHR43003:SF5">
    <property type="entry name" value="DNA-3-METHYLADENINE GLYCOSYLASE"/>
    <property type="match status" value="1"/>
</dbReference>
<dbReference type="FunFam" id="1.10.340.30:FF:000004">
    <property type="entry name" value="DNA-3-methyladenine glycosylase II"/>
    <property type="match status" value="1"/>
</dbReference>
<dbReference type="GO" id="GO:0005737">
    <property type="term" value="C:cytoplasm"/>
    <property type="evidence" value="ECO:0007669"/>
    <property type="project" value="TreeGrafter"/>
</dbReference>
<dbReference type="PANTHER" id="PTHR43003">
    <property type="entry name" value="DNA-3-METHYLADENINE GLYCOSYLASE"/>
    <property type="match status" value="1"/>
</dbReference>
<dbReference type="SMART" id="SM00478">
    <property type="entry name" value="ENDO3c"/>
    <property type="match status" value="1"/>
</dbReference>
<protein>
    <recommendedName>
        <fullName evidence="3">DNA-3-methyladenine glycosylase II</fullName>
        <ecNumber evidence="3">3.2.2.21</ecNumber>
    </recommendedName>
</protein>
<keyword evidence="5" id="KW-0234">DNA repair</keyword>
<organism evidence="7 9">
    <name type="scientific">Eiseniibacteriota bacterium</name>
    <dbReference type="NCBI Taxonomy" id="2212470"/>
    <lineage>
        <taxon>Bacteria</taxon>
        <taxon>Candidatus Eiseniibacteriota</taxon>
    </lineage>
</organism>
<dbReference type="GO" id="GO:0006285">
    <property type="term" value="P:base-excision repair, AP site formation"/>
    <property type="evidence" value="ECO:0007669"/>
    <property type="project" value="TreeGrafter"/>
</dbReference>
<dbReference type="Gene3D" id="1.10.340.30">
    <property type="entry name" value="Hypothetical protein, domain 2"/>
    <property type="match status" value="1"/>
</dbReference>
<dbReference type="Proteomes" id="UP000316292">
    <property type="component" value="Unassembled WGS sequence"/>
</dbReference>
<dbReference type="GO" id="GO:0032131">
    <property type="term" value="F:alkylated DNA binding"/>
    <property type="evidence" value="ECO:0007669"/>
    <property type="project" value="TreeGrafter"/>
</dbReference>
<dbReference type="Pfam" id="PF00730">
    <property type="entry name" value="HhH-GPD"/>
    <property type="match status" value="1"/>
</dbReference>
<reference evidence="9 10" key="1">
    <citation type="journal article" date="2019" name="Nat. Microbiol.">
        <title>Mediterranean grassland soil C-N compound turnover is dependent on rainfall and depth, and is mediated by genomically divergent microorganisms.</title>
        <authorList>
            <person name="Diamond S."/>
            <person name="Andeer P.F."/>
            <person name="Li Z."/>
            <person name="Crits-Christoph A."/>
            <person name="Burstein D."/>
            <person name="Anantharaman K."/>
            <person name="Lane K.R."/>
            <person name="Thomas B.C."/>
            <person name="Pan C."/>
            <person name="Northen T.R."/>
            <person name="Banfield J.F."/>
        </authorList>
    </citation>
    <scope>NUCLEOTIDE SEQUENCE [LARGE SCALE GENOMIC DNA]</scope>
    <source>
        <strain evidence="7">WS_1</strain>
        <strain evidence="8">WS_5</strain>
    </source>
</reference>
<dbReference type="EMBL" id="VBOV01000038">
    <property type="protein sequence ID" value="TMQ61245.1"/>
    <property type="molecule type" value="Genomic_DNA"/>
</dbReference>
<dbReference type="GO" id="GO:0006307">
    <property type="term" value="P:DNA alkylation repair"/>
    <property type="evidence" value="ECO:0007669"/>
    <property type="project" value="TreeGrafter"/>
</dbReference>
<evidence type="ECO:0000313" key="9">
    <source>
        <dbReference type="Proteomes" id="UP000316292"/>
    </source>
</evidence>
<evidence type="ECO:0000256" key="2">
    <source>
        <dbReference type="ARBA" id="ARBA00010817"/>
    </source>
</evidence>
<dbReference type="InterPro" id="IPR003265">
    <property type="entry name" value="HhH-GPD_domain"/>
</dbReference>
<proteinExistence type="inferred from homology"/>
<dbReference type="GO" id="GO:0032993">
    <property type="term" value="C:protein-DNA complex"/>
    <property type="evidence" value="ECO:0007669"/>
    <property type="project" value="TreeGrafter"/>
</dbReference>
<gene>
    <name evidence="7" type="ORF">E6K71_01800</name>
    <name evidence="8" type="ORF">E6K75_01670</name>
</gene>
<dbReference type="GO" id="GO:0043916">
    <property type="term" value="F:DNA-7-methylguanine glycosylase activity"/>
    <property type="evidence" value="ECO:0007669"/>
    <property type="project" value="TreeGrafter"/>
</dbReference>
<evidence type="ECO:0000256" key="1">
    <source>
        <dbReference type="ARBA" id="ARBA00000086"/>
    </source>
</evidence>
<dbReference type="Gene3D" id="1.10.1670.40">
    <property type="match status" value="1"/>
</dbReference>
<dbReference type="InterPro" id="IPR011257">
    <property type="entry name" value="DNA_glycosylase"/>
</dbReference>
<keyword evidence="4" id="KW-0227">DNA damage</keyword>
<evidence type="ECO:0000259" key="6">
    <source>
        <dbReference type="SMART" id="SM00478"/>
    </source>
</evidence>
<dbReference type="EC" id="3.2.2.21" evidence="3"/>
<dbReference type="CDD" id="cd00056">
    <property type="entry name" value="ENDO3c"/>
    <property type="match status" value="1"/>
</dbReference>
<dbReference type="SUPFAM" id="SSF48150">
    <property type="entry name" value="DNA-glycosylase"/>
    <property type="match status" value="1"/>
</dbReference>
<evidence type="ECO:0000313" key="8">
    <source>
        <dbReference type="EMBL" id="TMQ61245.1"/>
    </source>
</evidence>
<feature type="domain" description="HhH-GPD" evidence="6">
    <location>
        <begin position="60"/>
        <end position="216"/>
    </location>
</feature>
<dbReference type="EMBL" id="VBOR01000029">
    <property type="protein sequence ID" value="TMQ50732.1"/>
    <property type="molecule type" value="Genomic_DNA"/>
</dbReference>
<evidence type="ECO:0000313" key="10">
    <source>
        <dbReference type="Proteomes" id="UP000320913"/>
    </source>
</evidence>
<evidence type="ECO:0000256" key="5">
    <source>
        <dbReference type="ARBA" id="ARBA00023204"/>
    </source>
</evidence>
<evidence type="ECO:0000256" key="3">
    <source>
        <dbReference type="ARBA" id="ARBA00012000"/>
    </source>
</evidence>
<comment type="caution">
    <text evidence="7">The sequence shown here is derived from an EMBL/GenBank/DDBJ whole genome shotgun (WGS) entry which is preliminary data.</text>
</comment>
<sequence length="216" mass="24459">MAGRSSRTNGAKVRFDADEAISHLRERDPKLGPLLDRIGTFRLKLDGTATPFAALCESIIYQQITGKAAASIAGRFRDRVGDGRFPPPERVLEAPDALLREVGLSRGKCAALRDLAAKSLDGTVPEMRRLRTMEDDVVVERLTQVRGIGRWTAEMFLIFRLGRPDVLPIHDYGVRKGFKVAFRTRELPKPETVARRGERWRPYRTVASWYLWRALD</sequence>
<dbReference type="Proteomes" id="UP000320913">
    <property type="component" value="Unassembled WGS sequence"/>
</dbReference>
<dbReference type="InterPro" id="IPR051912">
    <property type="entry name" value="Alkylbase_DNA_Glycosylase/TA"/>
</dbReference>
<accession>A0A538SH82</accession>